<evidence type="ECO:0000313" key="2">
    <source>
        <dbReference type="Proteomes" id="UP000092482"/>
    </source>
</evidence>
<keyword evidence="2" id="KW-1185">Reference proteome</keyword>
<dbReference type="AlphaFoldDB" id="A0A1B1NCK2"/>
<dbReference type="STRING" id="1758689.SGUI_1773"/>
<name>A0A1B1NCK2_9MICO</name>
<proteinExistence type="predicted"/>
<dbReference type="EMBL" id="CP014989">
    <property type="protein sequence ID" value="ANS79169.1"/>
    <property type="molecule type" value="Genomic_DNA"/>
</dbReference>
<accession>A0A1B1NCK2</accession>
<gene>
    <name evidence="1" type="ORF">SGUI_1773</name>
</gene>
<organism evidence="1 2">
    <name type="scientific">Serinicoccus hydrothermalis</name>
    <dbReference type="NCBI Taxonomy" id="1758689"/>
    <lineage>
        <taxon>Bacteria</taxon>
        <taxon>Bacillati</taxon>
        <taxon>Actinomycetota</taxon>
        <taxon>Actinomycetes</taxon>
        <taxon>Micrococcales</taxon>
        <taxon>Ornithinimicrobiaceae</taxon>
        <taxon>Serinicoccus</taxon>
    </lineage>
</organism>
<sequence length="87" mass="8735">MPQIDIEATRAAARALRDGGAALEGATDDVAVAGLAGALRGSATESALADLQSTGRLRLSDAGRELSTLAEGMVTLADHTAEATGER</sequence>
<dbReference type="Proteomes" id="UP000092482">
    <property type="component" value="Chromosome"/>
</dbReference>
<dbReference type="KEGG" id="serj:SGUI_1773"/>
<protein>
    <submittedName>
        <fullName evidence="1">Uncharacterized protein</fullName>
    </submittedName>
</protein>
<reference evidence="1 2" key="1">
    <citation type="submission" date="2016-03" db="EMBL/GenBank/DDBJ databases">
        <title>Shallow-sea hydrothermal system.</title>
        <authorList>
            <person name="Tang K."/>
        </authorList>
    </citation>
    <scope>NUCLEOTIDE SEQUENCE [LARGE SCALE GENOMIC DNA]</scope>
    <source>
        <strain evidence="1 2">JLT9</strain>
    </source>
</reference>
<dbReference type="OrthoDB" id="4872210at2"/>
<dbReference type="RefSeq" id="WP_066639037.1">
    <property type="nucleotide sequence ID" value="NZ_CP014989.1"/>
</dbReference>
<evidence type="ECO:0000313" key="1">
    <source>
        <dbReference type="EMBL" id="ANS79169.1"/>
    </source>
</evidence>